<dbReference type="InterPro" id="IPR006766">
    <property type="entry name" value="EXORDIUM-like"/>
</dbReference>
<dbReference type="AlphaFoldDB" id="A0A7J0E0W2"/>
<gene>
    <name evidence="7" type="ORF">Acr_00g0104200</name>
</gene>
<evidence type="ECO:0000256" key="3">
    <source>
        <dbReference type="ARBA" id="ARBA00022525"/>
    </source>
</evidence>
<protein>
    <submittedName>
        <fullName evidence="7">Phosphate-responsive 1 family protein</fullName>
    </submittedName>
</protein>
<organism evidence="7 8">
    <name type="scientific">Actinidia rufa</name>
    <dbReference type="NCBI Taxonomy" id="165716"/>
    <lineage>
        <taxon>Eukaryota</taxon>
        <taxon>Viridiplantae</taxon>
        <taxon>Streptophyta</taxon>
        <taxon>Embryophyta</taxon>
        <taxon>Tracheophyta</taxon>
        <taxon>Spermatophyta</taxon>
        <taxon>Magnoliopsida</taxon>
        <taxon>eudicotyledons</taxon>
        <taxon>Gunneridae</taxon>
        <taxon>Pentapetalae</taxon>
        <taxon>asterids</taxon>
        <taxon>Ericales</taxon>
        <taxon>Actinidiaceae</taxon>
        <taxon>Actinidia</taxon>
    </lineage>
</organism>
<comment type="similarity">
    <text evidence="5">Belongs to the EXORDIUM family.</text>
</comment>
<dbReference type="Pfam" id="PF04674">
    <property type="entry name" value="Phi_1"/>
    <property type="match status" value="2"/>
</dbReference>
<evidence type="ECO:0000313" key="7">
    <source>
        <dbReference type="EMBL" id="GFS46788.1"/>
    </source>
</evidence>
<dbReference type="Proteomes" id="UP000585474">
    <property type="component" value="Unassembled WGS sequence"/>
</dbReference>
<comment type="subcellular location">
    <subcellularLocation>
        <location evidence="1">Secreted</location>
        <location evidence="1">Extracellular space</location>
        <location evidence="1">Apoplast</location>
    </subcellularLocation>
</comment>
<sequence length="210" mass="23244">MDQPSVATWWKTTEKYYHLIKNRKAPSGTSLALSMGRHILDENYSFGKSLTSQQIQRLAAKGDSKNAINVVLTSSDVNVDGFCSSRCPMPGKLRVALPPAHLRPTGPTPDLSQQRRGPGRNGYQPGESFGWDRHEPVWKMGTIRGPQKLRLRPHRLVLGYTAAEHFRDMLGELLVDPTTGASYNAHGVHGRKYLLPALLDPETSSCSTLV</sequence>
<evidence type="ECO:0000313" key="8">
    <source>
        <dbReference type="Proteomes" id="UP000585474"/>
    </source>
</evidence>
<evidence type="ECO:0000256" key="6">
    <source>
        <dbReference type="SAM" id="MobiDB-lite"/>
    </source>
</evidence>
<dbReference type="PANTHER" id="PTHR31279:SF54">
    <property type="entry name" value="PROTEIN EXORDIUM-RELATED"/>
    <property type="match status" value="1"/>
</dbReference>
<dbReference type="PANTHER" id="PTHR31279">
    <property type="entry name" value="PROTEIN EXORDIUM-LIKE 5"/>
    <property type="match status" value="1"/>
</dbReference>
<feature type="region of interest" description="Disordered" evidence="6">
    <location>
        <begin position="97"/>
        <end position="128"/>
    </location>
</feature>
<keyword evidence="2" id="KW-0052">Apoplast</keyword>
<reference evidence="8" key="1">
    <citation type="submission" date="2019-07" db="EMBL/GenBank/DDBJ databases">
        <title>De Novo Assembly of kiwifruit Actinidia rufa.</title>
        <authorList>
            <person name="Sugita-Konishi S."/>
            <person name="Sato K."/>
            <person name="Mori E."/>
            <person name="Abe Y."/>
            <person name="Kisaki G."/>
            <person name="Hamano K."/>
            <person name="Suezawa K."/>
            <person name="Otani M."/>
            <person name="Fukuda T."/>
            <person name="Manabe T."/>
            <person name="Gomi K."/>
            <person name="Tabuchi M."/>
            <person name="Akimitsu K."/>
            <person name="Kataoka I."/>
        </authorList>
    </citation>
    <scope>NUCLEOTIDE SEQUENCE [LARGE SCALE GENOMIC DNA]</scope>
    <source>
        <strain evidence="8">cv. Fuchu</strain>
    </source>
</reference>
<name>A0A7J0E0W2_9ERIC</name>
<keyword evidence="8" id="KW-1185">Reference proteome</keyword>
<comment type="caution">
    <text evidence="7">The sequence shown here is derived from an EMBL/GenBank/DDBJ whole genome shotgun (WGS) entry which is preliminary data.</text>
</comment>
<keyword evidence="4" id="KW-0732">Signal</keyword>
<evidence type="ECO:0000256" key="2">
    <source>
        <dbReference type="ARBA" id="ARBA00022523"/>
    </source>
</evidence>
<evidence type="ECO:0000256" key="5">
    <source>
        <dbReference type="ARBA" id="ARBA00023591"/>
    </source>
</evidence>
<proteinExistence type="inferred from homology"/>
<evidence type="ECO:0000256" key="4">
    <source>
        <dbReference type="ARBA" id="ARBA00022729"/>
    </source>
</evidence>
<dbReference type="EMBL" id="BJWL01000473">
    <property type="protein sequence ID" value="GFS46788.1"/>
    <property type="molecule type" value="Genomic_DNA"/>
</dbReference>
<dbReference type="GO" id="GO:0048046">
    <property type="term" value="C:apoplast"/>
    <property type="evidence" value="ECO:0007669"/>
    <property type="project" value="UniProtKB-SubCell"/>
</dbReference>
<evidence type="ECO:0000256" key="1">
    <source>
        <dbReference type="ARBA" id="ARBA00004271"/>
    </source>
</evidence>
<keyword evidence="3" id="KW-0964">Secreted</keyword>
<accession>A0A7J0E0W2</accession>
<dbReference type="OrthoDB" id="2017091at2759"/>